<gene>
    <name evidence="2" type="ORF">L211DRAFT_846571</name>
</gene>
<dbReference type="AlphaFoldDB" id="A0A3N4LVS7"/>
<feature type="compositionally biased region" description="Basic and acidic residues" evidence="1">
    <location>
        <begin position="58"/>
        <end position="71"/>
    </location>
</feature>
<evidence type="ECO:0000313" key="2">
    <source>
        <dbReference type="EMBL" id="RPB27013.1"/>
    </source>
</evidence>
<dbReference type="Proteomes" id="UP000267821">
    <property type="component" value="Unassembled WGS sequence"/>
</dbReference>
<feature type="region of interest" description="Disordered" evidence="1">
    <location>
        <begin position="58"/>
        <end position="98"/>
    </location>
</feature>
<sequence length="127" mass="14371">MPVSQEIEKREQRLQEALKAYRSGLPELEGELHKQRGGKHDRRVLTKARLATAEYLTARKEARDQEKENKAVTKSTSKGKKRDQSNSIGIDPEPRQPLESFQNCLHTFQLNCSSSGGPSSLPMYVAY</sequence>
<protein>
    <submittedName>
        <fullName evidence="2">Uncharacterized protein</fullName>
    </submittedName>
</protein>
<evidence type="ECO:0000313" key="3">
    <source>
        <dbReference type="Proteomes" id="UP000267821"/>
    </source>
</evidence>
<reference evidence="2 3" key="1">
    <citation type="journal article" date="2018" name="Nat. Ecol. Evol.">
        <title>Pezizomycetes genomes reveal the molecular basis of ectomycorrhizal truffle lifestyle.</title>
        <authorList>
            <person name="Murat C."/>
            <person name="Payen T."/>
            <person name="Noel B."/>
            <person name="Kuo A."/>
            <person name="Morin E."/>
            <person name="Chen J."/>
            <person name="Kohler A."/>
            <person name="Krizsan K."/>
            <person name="Balestrini R."/>
            <person name="Da Silva C."/>
            <person name="Montanini B."/>
            <person name="Hainaut M."/>
            <person name="Levati E."/>
            <person name="Barry K.W."/>
            <person name="Belfiori B."/>
            <person name="Cichocki N."/>
            <person name="Clum A."/>
            <person name="Dockter R.B."/>
            <person name="Fauchery L."/>
            <person name="Guy J."/>
            <person name="Iotti M."/>
            <person name="Le Tacon F."/>
            <person name="Lindquist E.A."/>
            <person name="Lipzen A."/>
            <person name="Malagnac F."/>
            <person name="Mello A."/>
            <person name="Molinier V."/>
            <person name="Miyauchi S."/>
            <person name="Poulain J."/>
            <person name="Riccioni C."/>
            <person name="Rubini A."/>
            <person name="Sitrit Y."/>
            <person name="Splivallo R."/>
            <person name="Traeger S."/>
            <person name="Wang M."/>
            <person name="Zifcakova L."/>
            <person name="Wipf D."/>
            <person name="Zambonelli A."/>
            <person name="Paolocci F."/>
            <person name="Nowrousian M."/>
            <person name="Ottonello S."/>
            <person name="Baldrian P."/>
            <person name="Spatafora J.W."/>
            <person name="Henrissat B."/>
            <person name="Nagy L.G."/>
            <person name="Aury J.M."/>
            <person name="Wincker P."/>
            <person name="Grigoriev I.V."/>
            <person name="Bonfante P."/>
            <person name="Martin F.M."/>
        </authorList>
    </citation>
    <scope>NUCLEOTIDE SEQUENCE [LARGE SCALE GENOMIC DNA]</scope>
    <source>
        <strain evidence="2 3">ATCC MYA-4762</strain>
    </source>
</reference>
<dbReference type="InParanoid" id="A0A3N4LVS7"/>
<accession>A0A3N4LVS7</accession>
<organism evidence="2 3">
    <name type="scientific">Terfezia boudieri ATCC MYA-4762</name>
    <dbReference type="NCBI Taxonomy" id="1051890"/>
    <lineage>
        <taxon>Eukaryota</taxon>
        <taxon>Fungi</taxon>
        <taxon>Dikarya</taxon>
        <taxon>Ascomycota</taxon>
        <taxon>Pezizomycotina</taxon>
        <taxon>Pezizomycetes</taxon>
        <taxon>Pezizales</taxon>
        <taxon>Pezizaceae</taxon>
        <taxon>Terfezia</taxon>
    </lineage>
</organism>
<proteinExistence type="predicted"/>
<dbReference type="EMBL" id="ML121532">
    <property type="protein sequence ID" value="RPB27013.1"/>
    <property type="molecule type" value="Genomic_DNA"/>
</dbReference>
<evidence type="ECO:0000256" key="1">
    <source>
        <dbReference type="SAM" id="MobiDB-lite"/>
    </source>
</evidence>
<name>A0A3N4LVS7_9PEZI</name>
<keyword evidence="3" id="KW-1185">Reference proteome</keyword>